<organism evidence="1 2">
    <name type="scientific">Methylobacterium hispanicum</name>
    <dbReference type="NCBI Taxonomy" id="270350"/>
    <lineage>
        <taxon>Bacteria</taxon>
        <taxon>Pseudomonadati</taxon>
        <taxon>Pseudomonadota</taxon>
        <taxon>Alphaproteobacteria</taxon>
        <taxon>Hyphomicrobiales</taxon>
        <taxon>Methylobacteriaceae</taxon>
        <taxon>Methylobacterium</taxon>
    </lineage>
</organism>
<gene>
    <name evidence="1" type="ORF">BHAOGJBA_0173</name>
</gene>
<dbReference type="EMBL" id="BPQO01000001">
    <property type="protein sequence ID" value="GJD86678.1"/>
    <property type="molecule type" value="Genomic_DNA"/>
</dbReference>
<evidence type="ECO:0000313" key="1">
    <source>
        <dbReference type="EMBL" id="GJD86678.1"/>
    </source>
</evidence>
<protein>
    <submittedName>
        <fullName evidence="1">Uncharacterized protein</fullName>
    </submittedName>
</protein>
<sequence length="270" mass="30025">MAGSLMTSHSDSRKRRAEIAHRVASPKQDFFEKCTVMGCGRPTRRAAGTGLNGNFCTYHGQRKARFGSPVAPAIRATELSPYVKTALAWIRQHRADPILSLVLLSLRGLLDGAGPVDPVMNLKRRSAKYRAKVAFARLREAGVKPERLLAIHLGVAALVEDDADSHRICEFRIVQTAKAMHRLASGTHRRWDFPLPNGTIAPAEMHVYPKSSGRVLRVMGEAAEEICDLITSRERDTIRRLKREKHGPHPSQVPGWQPAWRRKLAAARGL</sequence>
<comment type="caution">
    <text evidence="1">The sequence shown here is derived from an EMBL/GenBank/DDBJ whole genome shotgun (WGS) entry which is preliminary data.</text>
</comment>
<proteinExistence type="predicted"/>
<evidence type="ECO:0000313" key="2">
    <source>
        <dbReference type="Proteomes" id="UP001055247"/>
    </source>
</evidence>
<reference evidence="1" key="1">
    <citation type="journal article" date="2016" name="Front. Microbiol.">
        <title>Genome Sequence of the Piezophilic, Mesophilic Sulfate-Reducing Bacterium Desulfovibrio indicus J2T.</title>
        <authorList>
            <person name="Cao J."/>
            <person name="Maignien L."/>
            <person name="Shao Z."/>
            <person name="Alain K."/>
            <person name="Jebbar M."/>
        </authorList>
    </citation>
    <scope>NUCLEOTIDE SEQUENCE</scope>
    <source>
        <strain evidence="1">DSM 16372</strain>
    </source>
</reference>
<reference evidence="1" key="2">
    <citation type="submission" date="2021-08" db="EMBL/GenBank/DDBJ databases">
        <authorList>
            <person name="Tani A."/>
            <person name="Ola A."/>
            <person name="Ogura Y."/>
            <person name="Katsura K."/>
            <person name="Hayashi T."/>
        </authorList>
    </citation>
    <scope>NUCLEOTIDE SEQUENCE</scope>
    <source>
        <strain evidence="1">DSM 16372</strain>
    </source>
</reference>
<dbReference type="RefSeq" id="WP_238229312.1">
    <property type="nucleotide sequence ID" value="NZ_BPQO01000001.1"/>
</dbReference>
<accession>A0AAV4ZEE9</accession>
<dbReference type="Proteomes" id="UP001055247">
    <property type="component" value="Unassembled WGS sequence"/>
</dbReference>
<name>A0AAV4ZEE9_9HYPH</name>
<keyword evidence="2" id="KW-1185">Reference proteome</keyword>
<dbReference type="AlphaFoldDB" id="A0AAV4ZEE9"/>